<dbReference type="Proteomes" id="UP000094236">
    <property type="component" value="Unassembled WGS sequence"/>
</dbReference>
<dbReference type="InterPro" id="IPR042236">
    <property type="entry name" value="PI3K_accessory_sf"/>
</dbReference>
<evidence type="ECO:0000256" key="6">
    <source>
        <dbReference type="ARBA" id="ARBA00022777"/>
    </source>
</evidence>
<feature type="domain" description="PIK helical" evidence="9">
    <location>
        <begin position="1330"/>
        <end position="1512"/>
    </location>
</feature>
<comment type="similarity">
    <text evidence="2">Belongs to the PI3/PI4-kinase family. Type III PI4K subfamily.</text>
</comment>
<keyword evidence="7" id="KW-0067">ATP-binding</keyword>
<dbReference type="PROSITE" id="PS51545">
    <property type="entry name" value="PIK_HELICAL"/>
    <property type="match status" value="1"/>
</dbReference>
<dbReference type="GO" id="GO:0048015">
    <property type="term" value="P:phosphatidylinositol-mediated signaling"/>
    <property type="evidence" value="ECO:0007669"/>
    <property type="project" value="TreeGrafter"/>
</dbReference>
<dbReference type="Pfam" id="PF00454">
    <property type="entry name" value="PI3_PI4_kinase"/>
    <property type="match status" value="1"/>
</dbReference>
<evidence type="ECO:0000256" key="5">
    <source>
        <dbReference type="ARBA" id="ARBA00022741"/>
    </source>
</evidence>
<dbReference type="GO" id="GO:0046854">
    <property type="term" value="P:phosphatidylinositol phosphate biosynthetic process"/>
    <property type="evidence" value="ECO:0007669"/>
    <property type="project" value="EnsemblFungi"/>
</dbReference>
<organism evidence="10 11">
    <name type="scientific">Pachysolen tannophilus NRRL Y-2460</name>
    <dbReference type="NCBI Taxonomy" id="669874"/>
    <lineage>
        <taxon>Eukaryota</taxon>
        <taxon>Fungi</taxon>
        <taxon>Dikarya</taxon>
        <taxon>Ascomycota</taxon>
        <taxon>Saccharomycotina</taxon>
        <taxon>Pichiomycetes</taxon>
        <taxon>Pachysolenaceae</taxon>
        <taxon>Pachysolen</taxon>
    </lineage>
</organism>
<keyword evidence="11" id="KW-1185">Reference proteome</keyword>
<dbReference type="GO" id="GO:0030866">
    <property type="term" value="P:cortical actin cytoskeleton organization"/>
    <property type="evidence" value="ECO:0007669"/>
    <property type="project" value="EnsemblFungi"/>
</dbReference>
<dbReference type="SUPFAM" id="SSF48371">
    <property type="entry name" value="ARM repeat"/>
    <property type="match status" value="1"/>
</dbReference>
<dbReference type="Gene3D" id="1.10.1070.11">
    <property type="entry name" value="Phosphatidylinositol 3-/4-kinase, catalytic domain"/>
    <property type="match status" value="1"/>
</dbReference>
<dbReference type="GO" id="GO:0061909">
    <property type="term" value="P:autophagosome-lysosome fusion"/>
    <property type="evidence" value="ECO:0007669"/>
    <property type="project" value="EnsemblFungi"/>
</dbReference>
<evidence type="ECO:0000259" key="8">
    <source>
        <dbReference type="PROSITE" id="PS50290"/>
    </source>
</evidence>
<dbReference type="PANTHER" id="PTHR10048:SF15">
    <property type="entry name" value="PHOSPHATIDYLINOSITOL 4-KINASE ALPHA"/>
    <property type="match status" value="1"/>
</dbReference>
<dbReference type="GO" id="GO:0006995">
    <property type="term" value="P:cellular response to nitrogen starvation"/>
    <property type="evidence" value="ECO:0007669"/>
    <property type="project" value="EnsemblFungi"/>
</dbReference>
<reference evidence="11" key="1">
    <citation type="submission" date="2016-05" db="EMBL/GenBank/DDBJ databases">
        <title>Comparative genomics of biotechnologically important yeasts.</title>
        <authorList>
            <consortium name="DOE Joint Genome Institute"/>
            <person name="Riley R."/>
            <person name="Haridas S."/>
            <person name="Wolfe K.H."/>
            <person name="Lopes M.R."/>
            <person name="Hittinger C.T."/>
            <person name="Goker M."/>
            <person name="Salamov A."/>
            <person name="Wisecaver J."/>
            <person name="Long T.M."/>
            <person name="Aerts A.L."/>
            <person name="Barry K."/>
            <person name="Choi C."/>
            <person name="Clum A."/>
            <person name="Coughlan A.Y."/>
            <person name="Deshpande S."/>
            <person name="Douglass A.P."/>
            <person name="Hanson S.J."/>
            <person name="Klenk H.-P."/>
            <person name="Labutti K."/>
            <person name="Lapidus A."/>
            <person name="Lindquist E."/>
            <person name="Lipzen A."/>
            <person name="Meier-Kolthoff J.P."/>
            <person name="Ohm R.A."/>
            <person name="Otillar R.P."/>
            <person name="Pangilinan J."/>
            <person name="Peng Y."/>
            <person name="Rokas A."/>
            <person name="Rosa C.A."/>
            <person name="Scheuner C."/>
            <person name="Sibirny A.A."/>
            <person name="Slot J.C."/>
            <person name="Stielow J.B."/>
            <person name="Sun H."/>
            <person name="Kurtzman C.P."/>
            <person name="Blackwell M."/>
            <person name="Grigoriev I.V."/>
            <person name="Jeffries T.W."/>
        </authorList>
    </citation>
    <scope>NUCLEOTIDE SEQUENCE [LARGE SCALE GENOMIC DNA]</scope>
    <source>
        <strain evidence="11">NRRL Y-2460</strain>
    </source>
</reference>
<feature type="domain" description="PI3K/PI4K catalytic" evidence="8">
    <location>
        <begin position="1608"/>
        <end position="1874"/>
    </location>
</feature>
<dbReference type="GO" id="GO:0000422">
    <property type="term" value="P:autophagy of mitochondrion"/>
    <property type="evidence" value="ECO:0007669"/>
    <property type="project" value="EnsemblFungi"/>
</dbReference>
<accession>A0A1E4TWV0</accession>
<dbReference type="InterPro" id="IPR001263">
    <property type="entry name" value="PI3K_accessory_dom"/>
</dbReference>
<evidence type="ECO:0000259" key="9">
    <source>
        <dbReference type="PROSITE" id="PS51545"/>
    </source>
</evidence>
<dbReference type="PROSITE" id="PS50290">
    <property type="entry name" value="PI3_4_KINASE_3"/>
    <property type="match status" value="1"/>
</dbReference>
<gene>
    <name evidence="10" type="ORF">PACTADRAFT_85014</name>
</gene>
<dbReference type="EC" id="2.7.1.67" evidence="3"/>
<dbReference type="Gene3D" id="1.25.40.70">
    <property type="entry name" value="Phosphatidylinositol 3-kinase, accessory domain (PIK)"/>
    <property type="match status" value="1"/>
</dbReference>
<dbReference type="GO" id="GO:0005886">
    <property type="term" value="C:plasma membrane"/>
    <property type="evidence" value="ECO:0007669"/>
    <property type="project" value="EnsemblFungi"/>
</dbReference>
<dbReference type="GO" id="GO:0140504">
    <property type="term" value="P:microlipophagy"/>
    <property type="evidence" value="ECO:0007669"/>
    <property type="project" value="EnsemblFungi"/>
</dbReference>
<dbReference type="PROSITE" id="PS00915">
    <property type="entry name" value="PI3_4_KINASE_1"/>
    <property type="match status" value="1"/>
</dbReference>
<dbReference type="PROSITE" id="PS00916">
    <property type="entry name" value="PI3_4_KINASE_2"/>
    <property type="match status" value="1"/>
</dbReference>
<dbReference type="PANTHER" id="PTHR10048">
    <property type="entry name" value="PHOSPHATIDYLINOSITOL KINASE"/>
    <property type="match status" value="1"/>
</dbReference>
<dbReference type="FunFam" id="1.10.1070.11:FF:000022">
    <property type="entry name" value="Phosphatidylinositol 4-kinase stt4"/>
    <property type="match status" value="1"/>
</dbReference>
<dbReference type="Gene3D" id="3.30.1010.10">
    <property type="entry name" value="Phosphatidylinositol 3-kinase Catalytic Subunit, Chain A, domain 4"/>
    <property type="match status" value="1"/>
</dbReference>
<keyword evidence="6" id="KW-0418">Kinase</keyword>
<proteinExistence type="inferred from homology"/>
<evidence type="ECO:0000313" key="10">
    <source>
        <dbReference type="EMBL" id="ODV96209.1"/>
    </source>
</evidence>
<protein>
    <recommendedName>
        <fullName evidence="3">1-phosphatidylinositol 4-kinase</fullName>
        <ecNumber evidence="3">2.7.1.67</ecNumber>
    </recommendedName>
</protein>
<keyword evidence="5" id="KW-0547">Nucleotide-binding</keyword>
<dbReference type="EMBL" id="KV454013">
    <property type="protein sequence ID" value="ODV96209.1"/>
    <property type="molecule type" value="Genomic_DNA"/>
</dbReference>
<dbReference type="InterPro" id="IPR011009">
    <property type="entry name" value="Kinase-like_dom_sf"/>
</dbReference>
<dbReference type="InterPro" id="IPR016024">
    <property type="entry name" value="ARM-type_fold"/>
</dbReference>
<evidence type="ECO:0000256" key="2">
    <source>
        <dbReference type="ARBA" id="ARBA00006209"/>
    </source>
</evidence>
<dbReference type="InterPro" id="IPR015433">
    <property type="entry name" value="PI3/4_kinase"/>
</dbReference>
<dbReference type="SMART" id="SM00145">
    <property type="entry name" value="PI3Ka"/>
    <property type="match status" value="1"/>
</dbReference>
<dbReference type="Pfam" id="PF19274">
    <property type="entry name" value="PI4K_N"/>
    <property type="match status" value="1"/>
</dbReference>
<dbReference type="InterPro" id="IPR036940">
    <property type="entry name" value="PI3/4_kinase_cat_sf"/>
</dbReference>
<dbReference type="InterPro" id="IPR018936">
    <property type="entry name" value="PI3/4_kinase_CS"/>
</dbReference>
<keyword evidence="4" id="KW-0808">Transferase</keyword>
<evidence type="ECO:0000256" key="7">
    <source>
        <dbReference type="ARBA" id="ARBA00022840"/>
    </source>
</evidence>
<name>A0A1E4TWV0_PACTA</name>
<dbReference type="SMART" id="SM00146">
    <property type="entry name" value="PI3Kc"/>
    <property type="match status" value="1"/>
</dbReference>
<dbReference type="GO" id="GO:0005737">
    <property type="term" value="C:cytoplasm"/>
    <property type="evidence" value="ECO:0007669"/>
    <property type="project" value="TreeGrafter"/>
</dbReference>
<evidence type="ECO:0000256" key="1">
    <source>
        <dbReference type="ARBA" id="ARBA00001686"/>
    </source>
</evidence>
<dbReference type="CDD" id="cd05167">
    <property type="entry name" value="PI4Kc_III_alpha"/>
    <property type="match status" value="1"/>
</dbReference>
<dbReference type="GO" id="GO:0060237">
    <property type="term" value="P:regulation of fungal-type cell wall organization"/>
    <property type="evidence" value="ECO:0007669"/>
    <property type="project" value="EnsemblFungi"/>
</dbReference>
<dbReference type="FunFam" id="3.30.1010.10:FF:000014">
    <property type="entry name" value="Phosphatidylinositol 4-kinase STT4"/>
    <property type="match status" value="1"/>
</dbReference>
<evidence type="ECO:0000256" key="4">
    <source>
        <dbReference type="ARBA" id="ARBA00022679"/>
    </source>
</evidence>
<dbReference type="GO" id="GO:0005524">
    <property type="term" value="F:ATP binding"/>
    <property type="evidence" value="ECO:0007669"/>
    <property type="project" value="UniProtKB-KW"/>
</dbReference>
<dbReference type="InterPro" id="IPR045495">
    <property type="entry name" value="PI4K_N"/>
</dbReference>
<dbReference type="STRING" id="669874.A0A1E4TWV0"/>
<evidence type="ECO:0000313" key="11">
    <source>
        <dbReference type="Proteomes" id="UP000094236"/>
    </source>
</evidence>
<dbReference type="SUPFAM" id="SSF56112">
    <property type="entry name" value="Protein kinase-like (PK-like)"/>
    <property type="match status" value="1"/>
</dbReference>
<dbReference type="InterPro" id="IPR000403">
    <property type="entry name" value="PI3/4_kinase_cat_dom"/>
</dbReference>
<evidence type="ECO:0000256" key="3">
    <source>
        <dbReference type="ARBA" id="ARBA00012169"/>
    </source>
</evidence>
<dbReference type="OrthoDB" id="10264149at2759"/>
<dbReference type="FunFam" id="1.25.40.70:FF:000011">
    <property type="entry name" value="Phosphatidylinositol 4-kinase alpha"/>
    <property type="match status" value="1"/>
</dbReference>
<dbReference type="GO" id="GO:0004430">
    <property type="term" value="F:1-phosphatidylinositol 4-kinase activity"/>
    <property type="evidence" value="ECO:0007669"/>
    <property type="project" value="UniProtKB-EC"/>
</dbReference>
<sequence length="1890" mass="214520">MDYFGVPYGTIRAKALDKLTTLSVSKSQFINNEDDSLKRIASVITVAKQSEISSVPVAFKEVQILLGLSKCCSTVEDYEKADLIFRKIIPYFLEIPNHQEFTNASILRLEPNPWNLLTKNLTNGIIELSAKFPKISSETIDLFLSFLSQFDPSNRSEYKFFNFFSLCGFLEAITENPKIFKQSTGSKILESVISLFSDDFLNIIEQTSEHESAVLSVQFTDLVQRIIISYYGVLVNCDKENLSEFLLEQTARKIDRIRDENNDIIEDGSILTENIELSDKQIGLITKLTNFSLSQIESIEEGAQYISLSTDSRLYMVYCTKAHALQSLSFSFHMNILPFNDERLSNILFNSFSHPHGLKNHLLCSTLVSVASLLCFKDPVNAGEMLSRFYPLLIVSPDLQENIAKDTAKSLALGSKALPQENVISTVYSLINLITVNQDGTPTKPILKSSGTHVSVYTPPQTHSSNHPSNGNAFTNGLRSYTINSAISINDYIPPQTESDLIAVCIHIFKNVVNACSQLVRYYDNDNITALVITLLSQKMNQSLLVPLLVDGLAKCAPYSQERQFKILMRLYRDLANQSFPKKKPEILTAVTNARILISKLLGDDHPLYQVYLHELLTGIISKGDVQKDEHHRSHSEISRVATEISQFLKPLAHLLPDVSDPSKDFSSDLPTVEYFKNVWYNMVVHGYSLNSELKAQYSDELERIAHSSPPLASESSWNRTETSLELNSVLRRGSSSHNIRHQKEFVDDICDTNLIQIHAISTAKVMFLAAAVFLESLRVKSGNCSTALIYFSDPSIKISQVEEYIGSLAVKITSKFVDLIAYGGNNAYSIENIAIELKKMLVLCCHREKDLQASAFQCCEILISRIPSSLCHHKSLFTMLDILTLLFQSIVDADADEYEPRFTFRLKNSDTTITVSDSLKWRKKTFQKFYEKARKWVRLSLLRCNQDMKSLLQSYISTVDKFKRVSQVELGISFALEMAGTILPSDKELSNIPQASNVNTVSGFLSQFSWTSSFKNDIIEKLTSHSVPDAERLSRGIRSQLLLIKDKLANHEKVSEAAFISSLEDSTELVILSSKNNAELVRLLVHIPFAIFTSDSMKVGVGLWLTLIKEKPGLSSFLLSHIAAEWEVSIRQRKGLFSNKFDLAKPEFCYMKYLPSDKNAINHSSHIAIEYLEPHAQLIHMLQSHFQATMYQSDHLLKIFTRIVLVGLRNFATASLHPFSRLVRFELIKLSIDILNVHIKLGSRYNYVLMKNILLASLSWFKRRGSFPYGGNQIRTKTDYDLLQEIASSVSNMRPPNSLVDSKLLLLTFLHDELNNIACWLNPLDPAEAEGIHSKFGFDEKLLTAAYKLDPLLAINFTLRFKTKSLNEGLRRLLLEDPISSINYPDAIQYLVSPETKSINMYQLLFWKPSSVIDCINLLLLFSSNPYIIQYSFRSLEIHDVNLTFFYVPQIVQALRYDSNGYVERFILETAKVSQLFAHQIIWNMKANSYKDDEATIPDTLKPALDRILKSMLSSFDKEDLQFFKREFSFFEDITGISGKLKPYIKKTKAEKKAKIDEEMAKIVIQPDVYLPSNPDGVIVNINRQSGKPLQSHAKAPFMASFKIRKEVHRIEEDDDLEQPAKCEPEYEETWLGAIFKVGDDCRQDVLALQLISVFRTIWENSGLDLFVFPYRVTATAPGCGVIDVLPNSISRDMLGREAVNGLYQYFITRFGPETSIEFQEARNNFVKSLAAYSVISYLLQFKDRHNGNIMYDDKGHILHIDFGFCFDIVPGGVKFEQSPFKLTREMIDVLGGGRDTQAFRWFEELCVKGFLAARPYMEIIVRCTIPMLDSGLPCFKPSTIKNLRSRFIPNKSEKEAARHMKRLINKSYESLATKGYDEFQRLTNGIPY</sequence>
<comment type="catalytic activity">
    <reaction evidence="1">
        <text>a 1,2-diacyl-sn-glycero-3-phospho-(1D-myo-inositol) + ATP = a 1,2-diacyl-sn-glycero-3-phospho-(1D-myo-inositol 4-phosphate) + ADP + H(+)</text>
        <dbReference type="Rhea" id="RHEA:19877"/>
        <dbReference type="ChEBI" id="CHEBI:15378"/>
        <dbReference type="ChEBI" id="CHEBI:30616"/>
        <dbReference type="ChEBI" id="CHEBI:57880"/>
        <dbReference type="ChEBI" id="CHEBI:58178"/>
        <dbReference type="ChEBI" id="CHEBI:456216"/>
        <dbReference type="EC" id="2.7.1.67"/>
    </reaction>
</comment>
<dbReference type="Pfam" id="PF00613">
    <property type="entry name" value="PI3Ka"/>
    <property type="match status" value="1"/>
</dbReference>